<dbReference type="InterPro" id="IPR050515">
    <property type="entry name" value="Beta-lactam/transpept"/>
</dbReference>
<gene>
    <name evidence="18" type="ORF">SAMN02927928_1183</name>
</gene>
<evidence type="ECO:0000256" key="10">
    <source>
        <dbReference type="ARBA" id="ARBA00022984"/>
    </source>
</evidence>
<evidence type="ECO:0000313" key="18">
    <source>
        <dbReference type="EMBL" id="SCW43231.1"/>
    </source>
</evidence>
<dbReference type="GO" id="GO:0009002">
    <property type="term" value="F:serine-type D-Ala-D-Ala carboxypeptidase activity"/>
    <property type="evidence" value="ECO:0007669"/>
    <property type="project" value="InterPro"/>
</dbReference>
<keyword evidence="12 15" id="KW-0472">Membrane</keyword>
<dbReference type="GO" id="GO:0071972">
    <property type="term" value="F:peptidoglycan L,D-transpeptidase activity"/>
    <property type="evidence" value="ECO:0007669"/>
    <property type="project" value="TreeGrafter"/>
</dbReference>
<dbReference type="InterPro" id="IPR001460">
    <property type="entry name" value="PCN-bd_Tpept"/>
</dbReference>
<dbReference type="AlphaFoldDB" id="A0A1G4QFM1"/>
<feature type="compositionally biased region" description="Pro residues" evidence="14">
    <location>
        <begin position="653"/>
        <end position="664"/>
    </location>
</feature>
<dbReference type="GO" id="GO:0008658">
    <property type="term" value="F:penicillin binding"/>
    <property type="evidence" value="ECO:0007669"/>
    <property type="project" value="InterPro"/>
</dbReference>
<feature type="domain" description="Penicillin-binding protein dimerisation" evidence="17">
    <location>
        <begin position="65"/>
        <end position="242"/>
    </location>
</feature>
<dbReference type="RefSeq" id="WP_090644791.1">
    <property type="nucleotide sequence ID" value="NZ_CBCRYE010000001.1"/>
</dbReference>
<feature type="domain" description="Penicillin-binding protein transpeptidase" evidence="16">
    <location>
        <begin position="277"/>
        <end position="613"/>
    </location>
</feature>
<keyword evidence="11 15" id="KW-1133">Transmembrane helix</keyword>
<keyword evidence="3" id="KW-1003">Cell membrane</keyword>
<dbReference type="GO" id="GO:0006508">
    <property type="term" value="P:proteolysis"/>
    <property type="evidence" value="ECO:0007669"/>
    <property type="project" value="UniProtKB-KW"/>
</dbReference>
<name>A0A1G4QFM1_9CAUL</name>
<comment type="subcellular location">
    <subcellularLocation>
        <location evidence="2">Cell membrane</location>
    </subcellularLocation>
    <subcellularLocation>
        <location evidence="1">Membrane</location>
        <topology evidence="1">Single-pass membrane protein</topology>
    </subcellularLocation>
</comment>
<dbReference type="NCBIfam" id="TIGR03423">
    <property type="entry name" value="pbp2_mrdA"/>
    <property type="match status" value="1"/>
</dbReference>
<dbReference type="InterPro" id="IPR005311">
    <property type="entry name" value="PBP_dimer"/>
</dbReference>
<dbReference type="GO" id="GO:0009252">
    <property type="term" value="P:peptidoglycan biosynthetic process"/>
    <property type="evidence" value="ECO:0007669"/>
    <property type="project" value="UniProtKB-KW"/>
</dbReference>
<evidence type="ECO:0000256" key="5">
    <source>
        <dbReference type="ARBA" id="ARBA00022645"/>
    </source>
</evidence>
<dbReference type="GO" id="GO:0005886">
    <property type="term" value="C:plasma membrane"/>
    <property type="evidence" value="ECO:0007669"/>
    <property type="project" value="UniProtKB-SubCell"/>
</dbReference>
<dbReference type="InterPro" id="IPR036138">
    <property type="entry name" value="PBP_dimer_sf"/>
</dbReference>
<evidence type="ECO:0000256" key="3">
    <source>
        <dbReference type="ARBA" id="ARBA00022475"/>
    </source>
</evidence>
<dbReference type="Pfam" id="PF03717">
    <property type="entry name" value="PBP_dimer"/>
    <property type="match status" value="1"/>
</dbReference>
<proteinExistence type="predicted"/>
<keyword evidence="4" id="KW-0997">Cell inner membrane</keyword>
<keyword evidence="7 15" id="KW-0812">Transmembrane</keyword>
<feature type="transmembrane region" description="Helical" evidence="15">
    <location>
        <begin position="22"/>
        <end position="41"/>
    </location>
</feature>
<evidence type="ECO:0000256" key="8">
    <source>
        <dbReference type="ARBA" id="ARBA00022801"/>
    </source>
</evidence>
<dbReference type="InterPro" id="IPR012338">
    <property type="entry name" value="Beta-lactam/transpept-like"/>
</dbReference>
<organism evidence="18 19">
    <name type="scientific">Asticcacaulis taihuensis</name>
    <dbReference type="NCBI Taxonomy" id="260084"/>
    <lineage>
        <taxon>Bacteria</taxon>
        <taxon>Pseudomonadati</taxon>
        <taxon>Pseudomonadota</taxon>
        <taxon>Alphaproteobacteria</taxon>
        <taxon>Caulobacterales</taxon>
        <taxon>Caulobacteraceae</taxon>
        <taxon>Asticcacaulis</taxon>
    </lineage>
</organism>
<dbReference type="GO" id="GO:0071555">
    <property type="term" value="P:cell wall organization"/>
    <property type="evidence" value="ECO:0007669"/>
    <property type="project" value="UniProtKB-KW"/>
</dbReference>
<dbReference type="Proteomes" id="UP000199150">
    <property type="component" value="Unassembled WGS sequence"/>
</dbReference>
<keyword evidence="13" id="KW-0961">Cell wall biogenesis/degradation</keyword>
<evidence type="ECO:0000256" key="9">
    <source>
        <dbReference type="ARBA" id="ARBA00022960"/>
    </source>
</evidence>
<dbReference type="InterPro" id="IPR017790">
    <property type="entry name" value="Penicillin-binding_protein_2"/>
</dbReference>
<keyword evidence="5" id="KW-0121">Carboxypeptidase</keyword>
<evidence type="ECO:0000256" key="7">
    <source>
        <dbReference type="ARBA" id="ARBA00022692"/>
    </source>
</evidence>
<dbReference type="Gene3D" id="3.90.1310.10">
    <property type="entry name" value="Penicillin-binding protein 2a (Domain 2)"/>
    <property type="match status" value="1"/>
</dbReference>
<dbReference type="GO" id="GO:0008360">
    <property type="term" value="P:regulation of cell shape"/>
    <property type="evidence" value="ECO:0007669"/>
    <property type="project" value="UniProtKB-KW"/>
</dbReference>
<evidence type="ECO:0000313" key="19">
    <source>
        <dbReference type="Proteomes" id="UP000199150"/>
    </source>
</evidence>
<dbReference type="EMBL" id="FMTS01000001">
    <property type="protein sequence ID" value="SCW43231.1"/>
    <property type="molecule type" value="Genomic_DNA"/>
</dbReference>
<feature type="region of interest" description="Disordered" evidence="14">
    <location>
        <begin position="635"/>
        <end position="664"/>
    </location>
</feature>
<keyword evidence="6" id="KW-0645">Protease</keyword>
<evidence type="ECO:0000259" key="17">
    <source>
        <dbReference type="Pfam" id="PF03717"/>
    </source>
</evidence>
<keyword evidence="10" id="KW-0573">Peptidoglycan synthesis</keyword>
<dbReference type="SUPFAM" id="SSF56519">
    <property type="entry name" value="Penicillin binding protein dimerisation domain"/>
    <property type="match status" value="1"/>
</dbReference>
<evidence type="ECO:0000256" key="6">
    <source>
        <dbReference type="ARBA" id="ARBA00022670"/>
    </source>
</evidence>
<evidence type="ECO:0000256" key="4">
    <source>
        <dbReference type="ARBA" id="ARBA00022519"/>
    </source>
</evidence>
<keyword evidence="9" id="KW-0133">Cell shape</keyword>
<evidence type="ECO:0000256" key="14">
    <source>
        <dbReference type="SAM" id="MobiDB-lite"/>
    </source>
</evidence>
<evidence type="ECO:0000256" key="1">
    <source>
        <dbReference type="ARBA" id="ARBA00004167"/>
    </source>
</evidence>
<sequence length="664" mass="72210">MAEPSLVFTDVNERQGMFTRRIFLMGGLVAFGMFALTGRLAHLQIVQGGKYKKLSAANQYNFRLITPPRGNIYDRNGKLIAGNRPSFRVMIETNEVKNIDDTLDQVSYVLPQTLASRRRILRDINQNQRSVPTIIAGDLSWEDFSKVSLYANDIPGVVADMDEMRAYYYGGAFSHVVGYVSKVNQKDLDNEKNASETDFNLLHHPSFRIGKTGIERAFDKDLRGVAGGKKVEVDARGKVVAQDDEGSIEPVPGKDIVLTLDADIQQRAIEVFGQDSGSCVMMDIHTGEVLCMTSSPGFDPNLFVSGISSDAYKLLHDYDRVPLLDKALSGTYPPGSTFKTLVALAALENGYDPKTTHTCNGVFPFGNHVFHCDSHHGTLDLHGAIVTSCDVYFYQCALSVGPDKIAALARKFGLGQIFDIGIEGQKAGVVPDTAWKRAYFDGSKPWRPKDPKWQPGETPSMGIGQGFTNVNALQNCVAVSRLANGRKAVLPRLVKSVGGKPYKETEFEDLAADPNHIAFVRAAMADVVTSGTAAGFAKLDLGPIMMAGKTGTAQSHTIKSGSRATLHLEWEKRDHAWFVAFAPADAPKYAMSVIVQHGGWGSSSAAPKAREIMRMALLKDPEIQKRIIGVNPADLVDKPLSDVPLPEDDAGAAPPPPDTLPTST</sequence>
<dbReference type="Pfam" id="PF00905">
    <property type="entry name" value="Transpeptidase"/>
    <property type="match status" value="1"/>
</dbReference>
<keyword evidence="8" id="KW-0378">Hydrolase</keyword>
<dbReference type="STRING" id="260084.SAMN02927928_1183"/>
<evidence type="ECO:0000259" key="16">
    <source>
        <dbReference type="Pfam" id="PF00905"/>
    </source>
</evidence>
<dbReference type="SUPFAM" id="SSF56601">
    <property type="entry name" value="beta-lactamase/transpeptidase-like"/>
    <property type="match status" value="1"/>
</dbReference>
<reference evidence="19" key="1">
    <citation type="submission" date="2016-10" db="EMBL/GenBank/DDBJ databases">
        <authorList>
            <person name="Varghese N."/>
            <person name="Submissions S."/>
        </authorList>
    </citation>
    <scope>NUCLEOTIDE SEQUENCE [LARGE SCALE GENOMIC DNA]</scope>
    <source>
        <strain evidence="19">CGMCC 1.3431</strain>
    </source>
</reference>
<evidence type="ECO:0000256" key="12">
    <source>
        <dbReference type="ARBA" id="ARBA00023136"/>
    </source>
</evidence>
<dbReference type="PANTHER" id="PTHR30627">
    <property type="entry name" value="PEPTIDOGLYCAN D,D-TRANSPEPTIDASE"/>
    <property type="match status" value="1"/>
</dbReference>
<protein>
    <submittedName>
        <fullName evidence="18">Penicillin-binding protein 2</fullName>
    </submittedName>
</protein>
<dbReference type="Gene3D" id="3.40.710.10">
    <property type="entry name" value="DD-peptidase/beta-lactamase superfamily"/>
    <property type="match status" value="1"/>
</dbReference>
<keyword evidence="19" id="KW-1185">Reference proteome</keyword>
<evidence type="ECO:0000256" key="13">
    <source>
        <dbReference type="ARBA" id="ARBA00023316"/>
    </source>
</evidence>
<dbReference type="PANTHER" id="PTHR30627:SF2">
    <property type="entry name" value="PEPTIDOGLYCAN D,D-TRANSPEPTIDASE MRDA"/>
    <property type="match status" value="1"/>
</dbReference>
<evidence type="ECO:0000256" key="15">
    <source>
        <dbReference type="SAM" id="Phobius"/>
    </source>
</evidence>
<evidence type="ECO:0000256" key="11">
    <source>
        <dbReference type="ARBA" id="ARBA00022989"/>
    </source>
</evidence>
<evidence type="ECO:0000256" key="2">
    <source>
        <dbReference type="ARBA" id="ARBA00004236"/>
    </source>
</evidence>
<dbReference type="OrthoDB" id="9766847at2"/>
<accession>A0A1G4QFM1</accession>